<protein>
    <submittedName>
        <fullName evidence="2">Uncharacterized protein</fullName>
    </submittedName>
</protein>
<keyword evidence="3" id="KW-1185">Reference proteome</keyword>
<organism evidence="2 3">
    <name type="scientific">Streptomyces pseudogriseolus</name>
    <name type="common">Streptomyces gancidicus</name>
    <name type="synonym">Streptomyces rubiginosus</name>
    <dbReference type="NCBI Taxonomy" id="36817"/>
    <lineage>
        <taxon>Bacteria</taxon>
        <taxon>Bacillati</taxon>
        <taxon>Actinomycetota</taxon>
        <taxon>Actinomycetes</taxon>
        <taxon>Kitasatosporales</taxon>
        <taxon>Streptomycetaceae</taxon>
        <taxon>Streptomyces</taxon>
        <taxon>Streptomyces pseudogriseolus group</taxon>
    </lineage>
</organism>
<reference evidence="3" key="1">
    <citation type="journal article" date="2019" name="Int. J. Syst. Evol. Microbiol.">
        <title>The Global Catalogue of Microorganisms (GCM) 10K type strain sequencing project: providing services to taxonomists for standard genome sequencing and annotation.</title>
        <authorList>
            <consortium name="The Broad Institute Genomics Platform"/>
            <consortium name="The Broad Institute Genome Sequencing Center for Infectious Disease"/>
            <person name="Wu L."/>
            <person name="Ma J."/>
        </authorList>
    </citation>
    <scope>NUCLEOTIDE SEQUENCE [LARGE SCALE GENOMIC DNA]</scope>
    <source>
        <strain evidence="3">JCM 4416</strain>
    </source>
</reference>
<evidence type="ECO:0000256" key="1">
    <source>
        <dbReference type="SAM" id="MobiDB-lite"/>
    </source>
</evidence>
<name>A0ABQ2TIT9_STREZ</name>
<accession>A0ABQ2TIT9</accession>
<dbReference type="EMBL" id="BMTX01000025">
    <property type="protein sequence ID" value="GGS70319.1"/>
    <property type="molecule type" value="Genomic_DNA"/>
</dbReference>
<evidence type="ECO:0000313" key="2">
    <source>
        <dbReference type="EMBL" id="GGS70319.1"/>
    </source>
</evidence>
<comment type="caution">
    <text evidence="2">The sequence shown here is derived from an EMBL/GenBank/DDBJ whole genome shotgun (WGS) entry which is preliminary data.</text>
</comment>
<feature type="region of interest" description="Disordered" evidence="1">
    <location>
        <begin position="64"/>
        <end position="99"/>
    </location>
</feature>
<proteinExistence type="predicted"/>
<gene>
    <name evidence="2" type="ORF">GCM10010285_56520</name>
</gene>
<dbReference type="Proteomes" id="UP000597853">
    <property type="component" value="Unassembled WGS sequence"/>
</dbReference>
<sequence length="120" mass="12798">MSRTSKCRLARAWASWVAWSAMNKPLEPALKGMDPVGARGQLFLDQRGSGPRVTGWGAAAYAYAPGGDRGGRDRPQLGTFLHREGAGPDADPVPASTGDARPIDWCVARTVPAREALRTP</sequence>
<feature type="compositionally biased region" description="Basic and acidic residues" evidence="1">
    <location>
        <begin position="69"/>
        <end position="86"/>
    </location>
</feature>
<evidence type="ECO:0000313" key="3">
    <source>
        <dbReference type="Proteomes" id="UP000597853"/>
    </source>
</evidence>